<dbReference type="InterPro" id="IPR001387">
    <property type="entry name" value="Cro/C1-type_HTH"/>
</dbReference>
<dbReference type="Proteomes" id="UP001239909">
    <property type="component" value="Unassembled WGS sequence"/>
</dbReference>
<accession>A0ABQ6LEU9</accession>
<organism evidence="2 3">
    <name type="scientific">Paralimibaculum aggregatum</name>
    <dbReference type="NCBI Taxonomy" id="3036245"/>
    <lineage>
        <taxon>Bacteria</taxon>
        <taxon>Pseudomonadati</taxon>
        <taxon>Pseudomonadota</taxon>
        <taxon>Alphaproteobacteria</taxon>
        <taxon>Rhodobacterales</taxon>
        <taxon>Paracoccaceae</taxon>
        <taxon>Paralimibaculum</taxon>
    </lineage>
</organism>
<reference evidence="2 3" key="1">
    <citation type="submission" date="2023-04" db="EMBL/GenBank/DDBJ databases">
        <title>Marinoamorphus aggregata gen. nov., sp. Nov., isolate from tissue of brittle star Ophioplocus japonicus.</title>
        <authorList>
            <person name="Kawano K."/>
            <person name="Sawayama S."/>
            <person name="Nakagawa S."/>
        </authorList>
    </citation>
    <scope>NUCLEOTIDE SEQUENCE [LARGE SCALE GENOMIC DNA]</scope>
    <source>
        <strain evidence="2 3">NKW23</strain>
    </source>
</reference>
<protein>
    <submittedName>
        <fullName evidence="2">Helix-turn-helix transcriptional regulator</fullName>
    </submittedName>
</protein>
<evidence type="ECO:0000259" key="1">
    <source>
        <dbReference type="PROSITE" id="PS50943"/>
    </source>
</evidence>
<dbReference type="SMART" id="SM00530">
    <property type="entry name" value="HTH_XRE"/>
    <property type="match status" value="1"/>
</dbReference>
<keyword evidence="3" id="KW-1185">Reference proteome</keyword>
<name>A0ABQ6LEU9_9RHOB</name>
<dbReference type="EMBL" id="BSYI01000006">
    <property type="protein sequence ID" value="GMG81874.1"/>
    <property type="molecule type" value="Genomic_DNA"/>
</dbReference>
<proteinExistence type="predicted"/>
<dbReference type="Gene3D" id="1.10.260.40">
    <property type="entry name" value="lambda repressor-like DNA-binding domains"/>
    <property type="match status" value="1"/>
</dbReference>
<dbReference type="CDD" id="cd00093">
    <property type="entry name" value="HTH_XRE"/>
    <property type="match status" value="1"/>
</dbReference>
<gene>
    <name evidence="2" type="ORF">LNKW23_10870</name>
</gene>
<evidence type="ECO:0000313" key="3">
    <source>
        <dbReference type="Proteomes" id="UP001239909"/>
    </source>
</evidence>
<comment type="caution">
    <text evidence="2">The sequence shown here is derived from an EMBL/GenBank/DDBJ whole genome shotgun (WGS) entry which is preliminary data.</text>
</comment>
<feature type="domain" description="HTH cro/C1-type" evidence="1">
    <location>
        <begin position="24"/>
        <end position="79"/>
    </location>
</feature>
<dbReference type="Pfam" id="PF01381">
    <property type="entry name" value="HTH_3"/>
    <property type="match status" value="1"/>
</dbReference>
<dbReference type="InterPro" id="IPR010982">
    <property type="entry name" value="Lambda_DNA-bd_dom_sf"/>
</dbReference>
<sequence length="113" mass="13135">MYMHNQKTSEADVQALRRAGGQWLKALRNKRNLSQRELATAVGAEYYTFISQLENGRGRIPPDRYNQWAEALGVPVWTLVFNIMRFYDPVTFEILFGKDGEYANQAERFEILS</sequence>
<dbReference type="PROSITE" id="PS50943">
    <property type="entry name" value="HTH_CROC1"/>
    <property type="match status" value="1"/>
</dbReference>
<evidence type="ECO:0000313" key="2">
    <source>
        <dbReference type="EMBL" id="GMG81874.1"/>
    </source>
</evidence>
<dbReference type="SUPFAM" id="SSF47413">
    <property type="entry name" value="lambda repressor-like DNA-binding domains"/>
    <property type="match status" value="1"/>
</dbReference>